<dbReference type="SMART" id="SM00388">
    <property type="entry name" value="HisKA"/>
    <property type="match status" value="1"/>
</dbReference>
<evidence type="ECO:0000259" key="8">
    <source>
        <dbReference type="PROSITE" id="PS50109"/>
    </source>
</evidence>
<dbReference type="InterPro" id="IPR050351">
    <property type="entry name" value="BphY/WalK/GraS-like"/>
</dbReference>
<reference evidence="9" key="1">
    <citation type="submission" date="2022-11" db="EMBL/GenBank/DDBJ databases">
        <title>High-quality draft genome sequence of Galbibacter sp. strain CMA-7.</title>
        <authorList>
            <person name="Wei L."/>
            <person name="Dong C."/>
            <person name="Shao Z."/>
        </authorList>
    </citation>
    <scope>NUCLEOTIDE SEQUENCE</scope>
    <source>
        <strain evidence="9">CMA-7</strain>
    </source>
</reference>
<dbReference type="PANTHER" id="PTHR45453">
    <property type="entry name" value="PHOSPHATE REGULON SENSOR PROTEIN PHOR"/>
    <property type="match status" value="1"/>
</dbReference>
<evidence type="ECO:0000256" key="3">
    <source>
        <dbReference type="ARBA" id="ARBA00022553"/>
    </source>
</evidence>
<dbReference type="InterPro" id="IPR003594">
    <property type="entry name" value="HATPase_dom"/>
</dbReference>
<accession>A0ABT6FSL3</accession>
<keyword evidence="7" id="KW-0472">Membrane</keyword>
<comment type="caution">
    <text evidence="9">The sequence shown here is derived from an EMBL/GenBank/DDBJ whole genome shotgun (WGS) entry which is preliminary data.</text>
</comment>
<dbReference type="EC" id="2.7.13.3" evidence="2"/>
<keyword evidence="7" id="KW-0812">Transmembrane</keyword>
<keyword evidence="3" id="KW-0597">Phosphoprotein</keyword>
<proteinExistence type="predicted"/>
<evidence type="ECO:0000256" key="6">
    <source>
        <dbReference type="ARBA" id="ARBA00023012"/>
    </source>
</evidence>
<dbReference type="PROSITE" id="PS50109">
    <property type="entry name" value="HIS_KIN"/>
    <property type="match status" value="1"/>
</dbReference>
<evidence type="ECO:0000256" key="5">
    <source>
        <dbReference type="ARBA" id="ARBA00022777"/>
    </source>
</evidence>
<dbReference type="SMART" id="SM00387">
    <property type="entry name" value="HATPase_c"/>
    <property type="match status" value="1"/>
</dbReference>
<evidence type="ECO:0000256" key="7">
    <source>
        <dbReference type="SAM" id="Phobius"/>
    </source>
</evidence>
<gene>
    <name evidence="9" type="ORF">OSR52_10260</name>
</gene>
<dbReference type="SUPFAM" id="SSF55874">
    <property type="entry name" value="ATPase domain of HSP90 chaperone/DNA topoisomerase II/histidine kinase"/>
    <property type="match status" value="1"/>
</dbReference>
<dbReference type="GO" id="GO:0016301">
    <property type="term" value="F:kinase activity"/>
    <property type="evidence" value="ECO:0007669"/>
    <property type="project" value="UniProtKB-KW"/>
</dbReference>
<dbReference type="Gene3D" id="3.30.565.10">
    <property type="entry name" value="Histidine kinase-like ATPase, C-terminal domain"/>
    <property type="match status" value="1"/>
</dbReference>
<keyword evidence="7" id="KW-1133">Transmembrane helix</keyword>
<dbReference type="InterPro" id="IPR036097">
    <property type="entry name" value="HisK_dim/P_sf"/>
</dbReference>
<dbReference type="InterPro" id="IPR036890">
    <property type="entry name" value="HATPase_C_sf"/>
</dbReference>
<dbReference type="PRINTS" id="PR00344">
    <property type="entry name" value="BCTRLSENSOR"/>
</dbReference>
<dbReference type="InterPro" id="IPR005467">
    <property type="entry name" value="His_kinase_dom"/>
</dbReference>
<sequence>MKRKKQIQFLLFFCLLVLAGLVSIQYYLVQNTYQLNSKTYINEVKKQIAPVIESTEMDSIEEQFFDEFKNLCLQRVNDSITLMQFRSKAKFMADSIQKLSQLYLQSQFEDYPILKEIRLRAQITQIIFETNGIYDTLLKATENPIIFFGDAIQGNAFNISTGIVQSSADQKKDSVNKNLNYFYKHHQTTDMDISNFQQKIWEKMFGVLIAGIVLIFSVILLFFYMYRSLIKQKKIAEIKTDFANNISHELKTPLTSLNLITKSLEKESAFQNSASARGLVNALSRQNIRIQTIVDRVTESSLEPQKIEEKKIDIVRLLKDVISDFNTPTHDLKNEIYPDTFILTTDAHQMERVVQNLLENAVKYSPEATEILIKSYAKDTFYFIEVTDYGHGIPAPEQKRVFDKFYRIPQGNRHDIKGLGLGLYFCKQIMKALKGAIYIKNSTKKGSTFVLKIPV</sequence>
<feature type="domain" description="Histidine kinase" evidence="8">
    <location>
        <begin position="245"/>
        <end position="455"/>
    </location>
</feature>
<keyword evidence="6" id="KW-0902">Two-component regulatory system</keyword>
<dbReference type="InterPro" id="IPR004358">
    <property type="entry name" value="Sig_transdc_His_kin-like_C"/>
</dbReference>
<dbReference type="Gene3D" id="1.10.287.130">
    <property type="match status" value="1"/>
</dbReference>
<keyword evidence="10" id="KW-1185">Reference proteome</keyword>
<evidence type="ECO:0000256" key="2">
    <source>
        <dbReference type="ARBA" id="ARBA00012438"/>
    </source>
</evidence>
<evidence type="ECO:0000256" key="1">
    <source>
        <dbReference type="ARBA" id="ARBA00000085"/>
    </source>
</evidence>
<feature type="transmembrane region" description="Helical" evidence="7">
    <location>
        <begin position="204"/>
        <end position="226"/>
    </location>
</feature>
<dbReference type="InterPro" id="IPR003661">
    <property type="entry name" value="HisK_dim/P_dom"/>
</dbReference>
<dbReference type="SUPFAM" id="SSF47384">
    <property type="entry name" value="Homodimeric domain of signal transducing histidine kinase"/>
    <property type="match status" value="1"/>
</dbReference>
<keyword evidence="4" id="KW-0808">Transferase</keyword>
<dbReference type="PANTHER" id="PTHR45453:SF1">
    <property type="entry name" value="PHOSPHATE REGULON SENSOR PROTEIN PHOR"/>
    <property type="match status" value="1"/>
</dbReference>
<dbReference type="Proteomes" id="UP001153642">
    <property type="component" value="Unassembled WGS sequence"/>
</dbReference>
<dbReference type="EMBL" id="JAPMUA010000003">
    <property type="protein sequence ID" value="MDG3586253.1"/>
    <property type="molecule type" value="Genomic_DNA"/>
</dbReference>
<dbReference type="Pfam" id="PF00512">
    <property type="entry name" value="HisKA"/>
    <property type="match status" value="1"/>
</dbReference>
<dbReference type="RefSeq" id="WP_277899839.1">
    <property type="nucleotide sequence ID" value="NZ_JAPMUA010000003.1"/>
</dbReference>
<evidence type="ECO:0000256" key="4">
    <source>
        <dbReference type="ARBA" id="ARBA00022679"/>
    </source>
</evidence>
<dbReference type="Pfam" id="PF02518">
    <property type="entry name" value="HATPase_c"/>
    <property type="match status" value="1"/>
</dbReference>
<keyword evidence="5 9" id="KW-0418">Kinase</keyword>
<evidence type="ECO:0000313" key="10">
    <source>
        <dbReference type="Proteomes" id="UP001153642"/>
    </source>
</evidence>
<name>A0ABT6FSL3_9FLAO</name>
<evidence type="ECO:0000313" key="9">
    <source>
        <dbReference type="EMBL" id="MDG3586253.1"/>
    </source>
</evidence>
<dbReference type="CDD" id="cd00075">
    <property type="entry name" value="HATPase"/>
    <property type="match status" value="1"/>
</dbReference>
<organism evidence="9 10">
    <name type="scientific">Galbibacter pacificus</name>
    <dbReference type="NCBI Taxonomy" id="2996052"/>
    <lineage>
        <taxon>Bacteria</taxon>
        <taxon>Pseudomonadati</taxon>
        <taxon>Bacteroidota</taxon>
        <taxon>Flavobacteriia</taxon>
        <taxon>Flavobacteriales</taxon>
        <taxon>Flavobacteriaceae</taxon>
        <taxon>Galbibacter</taxon>
    </lineage>
</organism>
<dbReference type="CDD" id="cd00082">
    <property type="entry name" value="HisKA"/>
    <property type="match status" value="1"/>
</dbReference>
<protein>
    <recommendedName>
        <fullName evidence="2">histidine kinase</fullName>
        <ecNumber evidence="2">2.7.13.3</ecNumber>
    </recommendedName>
</protein>
<comment type="catalytic activity">
    <reaction evidence="1">
        <text>ATP + protein L-histidine = ADP + protein N-phospho-L-histidine.</text>
        <dbReference type="EC" id="2.7.13.3"/>
    </reaction>
</comment>